<dbReference type="Proteomes" id="UP000006727">
    <property type="component" value="Chromosome 3"/>
</dbReference>
<name>A0A2K1KWP6_PHYPA</name>
<organism evidence="3">
    <name type="scientific">Physcomitrium patens</name>
    <name type="common">Spreading-leaved earth moss</name>
    <name type="synonym">Physcomitrella patens</name>
    <dbReference type="NCBI Taxonomy" id="3218"/>
    <lineage>
        <taxon>Eukaryota</taxon>
        <taxon>Viridiplantae</taxon>
        <taxon>Streptophyta</taxon>
        <taxon>Embryophyta</taxon>
        <taxon>Bryophyta</taxon>
        <taxon>Bryophytina</taxon>
        <taxon>Bryopsida</taxon>
        <taxon>Funariidae</taxon>
        <taxon>Funariales</taxon>
        <taxon>Funariaceae</taxon>
        <taxon>Physcomitrium</taxon>
    </lineage>
</organism>
<dbReference type="Gramene" id="Pp3c3_30430V3.1">
    <property type="protein sequence ID" value="Pp3c3_30430V3.1"/>
    <property type="gene ID" value="Pp3c3_30430"/>
</dbReference>
<keyword evidence="5" id="KW-1185">Reference proteome</keyword>
<dbReference type="Pfam" id="PF08212">
    <property type="entry name" value="Lipocalin_2"/>
    <property type="match status" value="1"/>
</dbReference>
<sequence>MAGDLEQNVYLSSYQGKLYEIASTPQRFQPSTGRNGGRTYTLRKSDQ</sequence>
<evidence type="ECO:0000259" key="2">
    <source>
        <dbReference type="Pfam" id="PF08212"/>
    </source>
</evidence>
<reference evidence="3 5" key="1">
    <citation type="journal article" date="2008" name="Science">
        <title>The Physcomitrella genome reveals evolutionary insights into the conquest of land by plants.</title>
        <authorList>
            <person name="Rensing S."/>
            <person name="Lang D."/>
            <person name="Zimmer A."/>
            <person name="Terry A."/>
            <person name="Salamov A."/>
            <person name="Shapiro H."/>
            <person name="Nishiyama T."/>
            <person name="Perroud P.-F."/>
            <person name="Lindquist E."/>
            <person name="Kamisugi Y."/>
            <person name="Tanahashi T."/>
            <person name="Sakakibara K."/>
            <person name="Fujita T."/>
            <person name="Oishi K."/>
            <person name="Shin-I T."/>
            <person name="Kuroki Y."/>
            <person name="Toyoda A."/>
            <person name="Suzuki Y."/>
            <person name="Hashimoto A."/>
            <person name="Yamaguchi K."/>
            <person name="Sugano A."/>
            <person name="Kohara Y."/>
            <person name="Fujiyama A."/>
            <person name="Anterola A."/>
            <person name="Aoki S."/>
            <person name="Ashton N."/>
            <person name="Barbazuk W.B."/>
            <person name="Barker E."/>
            <person name="Bennetzen J."/>
            <person name="Bezanilla M."/>
            <person name="Blankenship R."/>
            <person name="Cho S.H."/>
            <person name="Dutcher S."/>
            <person name="Estelle M."/>
            <person name="Fawcett J.A."/>
            <person name="Gundlach H."/>
            <person name="Hanada K."/>
            <person name="Heyl A."/>
            <person name="Hicks K.A."/>
            <person name="Hugh J."/>
            <person name="Lohr M."/>
            <person name="Mayer K."/>
            <person name="Melkozernov A."/>
            <person name="Murata T."/>
            <person name="Nelson D."/>
            <person name="Pils B."/>
            <person name="Prigge M."/>
            <person name="Reiss B."/>
            <person name="Renner T."/>
            <person name="Rombauts S."/>
            <person name="Rushton P."/>
            <person name="Sanderfoot A."/>
            <person name="Schween G."/>
            <person name="Shiu S.-H."/>
            <person name="Stueber K."/>
            <person name="Theodoulou F.L."/>
            <person name="Tu H."/>
            <person name="Van de Peer Y."/>
            <person name="Verrier P.J."/>
            <person name="Waters E."/>
            <person name="Wood A."/>
            <person name="Yang L."/>
            <person name="Cove D."/>
            <person name="Cuming A."/>
            <person name="Hasebe M."/>
            <person name="Lucas S."/>
            <person name="Mishler D.B."/>
            <person name="Reski R."/>
            <person name="Grigoriev I."/>
            <person name="Quatrano R.S."/>
            <person name="Boore J.L."/>
        </authorList>
    </citation>
    <scope>NUCLEOTIDE SEQUENCE [LARGE SCALE GENOMIC DNA]</scope>
    <source>
        <strain evidence="4 5">cv. Gransden 2004</strain>
    </source>
</reference>
<accession>A0A2K1KWP6</accession>
<dbReference type="InParanoid" id="A0A2K1KWP6"/>
<dbReference type="InterPro" id="IPR000566">
    <property type="entry name" value="Lipocln_cytosolic_FA-bd_dom"/>
</dbReference>
<proteinExistence type="predicted"/>
<reference evidence="4" key="3">
    <citation type="submission" date="2020-12" db="UniProtKB">
        <authorList>
            <consortium name="EnsemblPlants"/>
        </authorList>
    </citation>
    <scope>IDENTIFICATION</scope>
</reference>
<evidence type="ECO:0000313" key="4">
    <source>
        <dbReference type="EnsemblPlants" id="Pp3c3_30430V3.1"/>
    </source>
</evidence>
<protein>
    <recommendedName>
        <fullName evidence="2">Lipocalin/cytosolic fatty-acid binding domain-containing protein</fullName>
    </recommendedName>
</protein>
<dbReference type="EnsemblPlants" id="Pp3c3_30430V3.1">
    <property type="protein sequence ID" value="Pp3c3_30430V3.1"/>
    <property type="gene ID" value="Pp3c3_30430"/>
</dbReference>
<evidence type="ECO:0000313" key="5">
    <source>
        <dbReference type="Proteomes" id="UP000006727"/>
    </source>
</evidence>
<evidence type="ECO:0000313" key="3">
    <source>
        <dbReference type="EMBL" id="PNR58170.1"/>
    </source>
</evidence>
<feature type="domain" description="Lipocalin/cytosolic fatty-acid binding" evidence="2">
    <location>
        <begin position="11"/>
        <end position="46"/>
    </location>
</feature>
<feature type="region of interest" description="Disordered" evidence="1">
    <location>
        <begin position="25"/>
        <end position="47"/>
    </location>
</feature>
<evidence type="ECO:0000256" key="1">
    <source>
        <dbReference type="SAM" id="MobiDB-lite"/>
    </source>
</evidence>
<dbReference type="EMBL" id="ABEU02000003">
    <property type="protein sequence ID" value="PNR58170.1"/>
    <property type="molecule type" value="Genomic_DNA"/>
</dbReference>
<gene>
    <name evidence="3" type="ORF">PHYPA_005165</name>
</gene>
<dbReference type="AlphaFoldDB" id="A0A2K1KWP6"/>
<reference evidence="3 5" key="2">
    <citation type="journal article" date="2018" name="Plant J.">
        <title>The Physcomitrella patens chromosome-scale assembly reveals moss genome structure and evolution.</title>
        <authorList>
            <person name="Lang D."/>
            <person name="Ullrich K.K."/>
            <person name="Murat F."/>
            <person name="Fuchs J."/>
            <person name="Jenkins J."/>
            <person name="Haas F.B."/>
            <person name="Piednoel M."/>
            <person name="Gundlach H."/>
            <person name="Van Bel M."/>
            <person name="Meyberg R."/>
            <person name="Vives C."/>
            <person name="Morata J."/>
            <person name="Symeonidi A."/>
            <person name="Hiss M."/>
            <person name="Muchero W."/>
            <person name="Kamisugi Y."/>
            <person name="Saleh O."/>
            <person name="Blanc G."/>
            <person name="Decker E.L."/>
            <person name="van Gessel N."/>
            <person name="Grimwood J."/>
            <person name="Hayes R.D."/>
            <person name="Graham S.W."/>
            <person name="Gunter L.E."/>
            <person name="McDaniel S.F."/>
            <person name="Hoernstein S.N.W."/>
            <person name="Larsson A."/>
            <person name="Li F.W."/>
            <person name="Perroud P.F."/>
            <person name="Phillips J."/>
            <person name="Ranjan P."/>
            <person name="Rokshar D.S."/>
            <person name="Rothfels C.J."/>
            <person name="Schneider L."/>
            <person name="Shu S."/>
            <person name="Stevenson D.W."/>
            <person name="Thummler F."/>
            <person name="Tillich M."/>
            <person name="Villarreal Aguilar J.C."/>
            <person name="Widiez T."/>
            <person name="Wong G.K."/>
            <person name="Wymore A."/>
            <person name="Zhang Y."/>
            <person name="Zimmer A.D."/>
            <person name="Quatrano R.S."/>
            <person name="Mayer K.F.X."/>
            <person name="Goodstein D."/>
            <person name="Casacuberta J.M."/>
            <person name="Vandepoele K."/>
            <person name="Reski R."/>
            <person name="Cuming A.C."/>
            <person name="Tuskan G.A."/>
            <person name="Maumus F."/>
            <person name="Salse J."/>
            <person name="Schmutz J."/>
            <person name="Rensing S.A."/>
        </authorList>
    </citation>
    <scope>NUCLEOTIDE SEQUENCE [LARGE SCALE GENOMIC DNA]</scope>
    <source>
        <strain evidence="4 5">cv. Gransden 2004</strain>
    </source>
</reference>